<protein>
    <submittedName>
        <fullName evidence="2">Uncharacterized protein</fullName>
    </submittedName>
</protein>
<accession>A0A7V5RPH4</accession>
<evidence type="ECO:0000313" key="2">
    <source>
        <dbReference type="EMBL" id="HHM02251.1"/>
    </source>
</evidence>
<feature type="transmembrane region" description="Helical" evidence="1">
    <location>
        <begin position="6"/>
        <end position="22"/>
    </location>
</feature>
<dbReference type="AlphaFoldDB" id="A0A7V5RPH4"/>
<dbReference type="EMBL" id="DRLI01000169">
    <property type="protein sequence ID" value="HHM02251.1"/>
    <property type="molecule type" value="Genomic_DNA"/>
</dbReference>
<organism evidence="2">
    <name type="scientific">Caldithrix abyssi</name>
    <dbReference type="NCBI Taxonomy" id="187145"/>
    <lineage>
        <taxon>Bacteria</taxon>
        <taxon>Pseudomonadati</taxon>
        <taxon>Calditrichota</taxon>
        <taxon>Calditrichia</taxon>
        <taxon>Calditrichales</taxon>
        <taxon>Calditrichaceae</taxon>
        <taxon>Caldithrix</taxon>
    </lineage>
</organism>
<keyword evidence="1" id="KW-0472">Membrane</keyword>
<name>A0A7V5RPH4_CALAY</name>
<keyword evidence="1" id="KW-0812">Transmembrane</keyword>
<keyword evidence="1" id="KW-1133">Transmembrane helix</keyword>
<feature type="non-terminal residue" evidence="2">
    <location>
        <position position="126"/>
    </location>
</feature>
<sequence>MKKGLIIGGGVVLAAAVVLFILKPWKNLENHIVFPFIAHQQPLTDPHLPSSTPLSDKLDEVLFDGLFNVSATRGGITYEDGLAELVDIRKGNRAYEVVLRLKPRKKWHNSYEIKTNEDGDTVIGEK</sequence>
<reference evidence="2" key="1">
    <citation type="journal article" date="2020" name="mSystems">
        <title>Genome- and Community-Level Interaction Insights into Carbon Utilization and Element Cycling Functions of Hydrothermarchaeota in Hydrothermal Sediment.</title>
        <authorList>
            <person name="Zhou Z."/>
            <person name="Liu Y."/>
            <person name="Xu W."/>
            <person name="Pan J."/>
            <person name="Luo Z.H."/>
            <person name="Li M."/>
        </authorList>
    </citation>
    <scope>NUCLEOTIDE SEQUENCE [LARGE SCALE GENOMIC DNA]</scope>
    <source>
        <strain evidence="2">HyVt-460</strain>
    </source>
</reference>
<dbReference type="Proteomes" id="UP000885771">
    <property type="component" value="Unassembled WGS sequence"/>
</dbReference>
<gene>
    <name evidence="2" type="ORF">ENJ15_04505</name>
</gene>
<evidence type="ECO:0000256" key="1">
    <source>
        <dbReference type="SAM" id="Phobius"/>
    </source>
</evidence>
<comment type="caution">
    <text evidence="2">The sequence shown here is derived from an EMBL/GenBank/DDBJ whole genome shotgun (WGS) entry which is preliminary data.</text>
</comment>
<proteinExistence type="predicted"/>